<evidence type="ECO:0000313" key="2">
    <source>
        <dbReference type="EMBL" id="GFN96522.1"/>
    </source>
</evidence>
<protein>
    <submittedName>
        <fullName evidence="2">Uncharacterized protein</fullName>
    </submittedName>
</protein>
<evidence type="ECO:0000256" key="1">
    <source>
        <dbReference type="SAM" id="MobiDB-lite"/>
    </source>
</evidence>
<proteinExistence type="predicted"/>
<evidence type="ECO:0000313" key="3">
    <source>
        <dbReference type="Proteomes" id="UP000735302"/>
    </source>
</evidence>
<feature type="region of interest" description="Disordered" evidence="1">
    <location>
        <begin position="1"/>
        <end position="87"/>
    </location>
</feature>
<keyword evidence="3" id="KW-1185">Reference proteome</keyword>
<organism evidence="2 3">
    <name type="scientific">Plakobranchus ocellatus</name>
    <dbReference type="NCBI Taxonomy" id="259542"/>
    <lineage>
        <taxon>Eukaryota</taxon>
        <taxon>Metazoa</taxon>
        <taxon>Spiralia</taxon>
        <taxon>Lophotrochozoa</taxon>
        <taxon>Mollusca</taxon>
        <taxon>Gastropoda</taxon>
        <taxon>Heterobranchia</taxon>
        <taxon>Euthyneura</taxon>
        <taxon>Panpulmonata</taxon>
        <taxon>Sacoglossa</taxon>
        <taxon>Placobranchoidea</taxon>
        <taxon>Plakobranchidae</taxon>
        <taxon>Plakobranchus</taxon>
    </lineage>
</organism>
<accession>A0AAV3ZPN5</accession>
<feature type="compositionally biased region" description="Gly residues" evidence="1">
    <location>
        <begin position="42"/>
        <end position="54"/>
    </location>
</feature>
<sequence length="87" mass="9020">MREKPIAAPSGPTDFALGPALEGRQPSLPGRRPFRRARPSGALGGGTFYPGGGRSDGRGLAAPLAEIESTREEAVQAGDTYWGPGRS</sequence>
<name>A0AAV3ZPN5_9GAST</name>
<dbReference type="EMBL" id="BLXT01002682">
    <property type="protein sequence ID" value="GFN96522.1"/>
    <property type="molecule type" value="Genomic_DNA"/>
</dbReference>
<dbReference type="AlphaFoldDB" id="A0AAV3ZPN5"/>
<reference evidence="2 3" key="1">
    <citation type="journal article" date="2021" name="Elife">
        <title>Chloroplast acquisition without the gene transfer in kleptoplastic sea slugs, Plakobranchus ocellatus.</title>
        <authorList>
            <person name="Maeda T."/>
            <person name="Takahashi S."/>
            <person name="Yoshida T."/>
            <person name="Shimamura S."/>
            <person name="Takaki Y."/>
            <person name="Nagai Y."/>
            <person name="Toyoda A."/>
            <person name="Suzuki Y."/>
            <person name="Arimoto A."/>
            <person name="Ishii H."/>
            <person name="Satoh N."/>
            <person name="Nishiyama T."/>
            <person name="Hasebe M."/>
            <person name="Maruyama T."/>
            <person name="Minagawa J."/>
            <person name="Obokata J."/>
            <person name="Shigenobu S."/>
        </authorList>
    </citation>
    <scope>NUCLEOTIDE SEQUENCE [LARGE SCALE GENOMIC DNA]</scope>
</reference>
<dbReference type="Proteomes" id="UP000735302">
    <property type="component" value="Unassembled WGS sequence"/>
</dbReference>
<comment type="caution">
    <text evidence="2">The sequence shown here is derived from an EMBL/GenBank/DDBJ whole genome shotgun (WGS) entry which is preliminary data.</text>
</comment>
<gene>
    <name evidence="2" type="ORF">PoB_002302800</name>
</gene>